<keyword evidence="2" id="KW-0645">Protease</keyword>
<comment type="caution">
    <text evidence="10">The sequence shown here is derived from an EMBL/GenBank/DDBJ whole genome shotgun (WGS) entry which is preliminary data.</text>
</comment>
<organism evidence="10 11">
    <name type="scientific">Coccomyxa viridis</name>
    <dbReference type="NCBI Taxonomy" id="1274662"/>
    <lineage>
        <taxon>Eukaryota</taxon>
        <taxon>Viridiplantae</taxon>
        <taxon>Chlorophyta</taxon>
        <taxon>core chlorophytes</taxon>
        <taxon>Trebouxiophyceae</taxon>
        <taxon>Trebouxiophyceae incertae sedis</taxon>
        <taxon>Coccomyxaceae</taxon>
        <taxon>Coccomyxa</taxon>
    </lineage>
</organism>
<evidence type="ECO:0000256" key="2">
    <source>
        <dbReference type="ARBA" id="ARBA00022670"/>
    </source>
</evidence>
<proteinExistence type="predicted"/>
<keyword evidence="4" id="KW-0677">Repeat</keyword>
<dbReference type="Pfam" id="PF01546">
    <property type="entry name" value="Peptidase_M20"/>
    <property type="match status" value="1"/>
</dbReference>
<evidence type="ECO:0000256" key="7">
    <source>
        <dbReference type="PROSITE-ProRule" id="PRU00221"/>
    </source>
</evidence>
<evidence type="ECO:0000313" key="11">
    <source>
        <dbReference type="Proteomes" id="UP001497392"/>
    </source>
</evidence>
<dbReference type="InterPro" id="IPR015943">
    <property type="entry name" value="WD40/YVTN_repeat-like_dom_sf"/>
</dbReference>
<dbReference type="InterPro" id="IPR017932">
    <property type="entry name" value="GATase_2_dom"/>
</dbReference>
<dbReference type="InterPro" id="IPR026869">
    <property type="entry name" value="EgtC-like"/>
</dbReference>
<dbReference type="PROSITE" id="PS51278">
    <property type="entry name" value="GATASE_TYPE_2"/>
    <property type="match status" value="1"/>
</dbReference>
<dbReference type="PROSITE" id="PS00678">
    <property type="entry name" value="WD_REPEATS_1"/>
    <property type="match status" value="2"/>
</dbReference>
<dbReference type="Gene3D" id="3.40.630.10">
    <property type="entry name" value="Zn peptidases"/>
    <property type="match status" value="1"/>
</dbReference>
<dbReference type="PANTHER" id="PTHR43270:SF8">
    <property type="entry name" value="DI- AND TRIPEPTIDASE DUG2-RELATED"/>
    <property type="match status" value="1"/>
</dbReference>
<feature type="repeat" description="WD" evidence="7">
    <location>
        <begin position="577"/>
        <end position="616"/>
    </location>
</feature>
<dbReference type="SUPFAM" id="SSF56235">
    <property type="entry name" value="N-terminal nucleophile aminohydrolases (Ntn hydrolases)"/>
    <property type="match status" value="1"/>
</dbReference>
<dbReference type="PRINTS" id="PR00320">
    <property type="entry name" value="GPROTEINBRPT"/>
</dbReference>
<keyword evidence="3" id="KW-0479">Metal-binding</keyword>
<evidence type="ECO:0000256" key="4">
    <source>
        <dbReference type="ARBA" id="ARBA00022737"/>
    </source>
</evidence>
<feature type="compositionally biased region" description="Low complexity" evidence="8">
    <location>
        <begin position="282"/>
        <end position="294"/>
    </location>
</feature>
<evidence type="ECO:0000259" key="9">
    <source>
        <dbReference type="PROSITE" id="PS51278"/>
    </source>
</evidence>
<dbReference type="CDD" id="cd00200">
    <property type="entry name" value="WD40"/>
    <property type="match status" value="1"/>
</dbReference>
<dbReference type="PROSITE" id="PS50082">
    <property type="entry name" value="WD_REPEATS_2"/>
    <property type="match status" value="3"/>
</dbReference>
<dbReference type="InterPro" id="IPR019775">
    <property type="entry name" value="WD40_repeat_CS"/>
</dbReference>
<protein>
    <submittedName>
        <fullName evidence="10">G6151 protein</fullName>
    </submittedName>
</protein>
<sequence>MCRLMAYLGPPVLVADVVLWPDRSIIKQSYDARERKMDSNLPSHLAYGNLNGDGFGIGWYTESNSQTSRRGNGAVDTTPCVFTSITPAWNNDNLGRLSCKIVSPLVFAHVRAAMPGMPVSEQNCHPFQWGRYMWMHNGMVGGFMKVRRALLSELSDAAYDTVQSFHSDSAVCFSIFLHHLPDLTSQHPPSVLLHAMEATLASIRTAQEGAAITEVSLLNFVVSDGSTLVATRYVSHEGEEAASLYYAEGSAFQRCPPEARPSDAPSTPAMPSKGSARGEKGAAPSSPTANAASARNTAVAGEGEYCLSYGAVGTRVALIASEPITGQAGDWVAVPNNTALVVISEKDGCINVLQSPIGARGVNPRQQEVARCLEAVSAASEVAGRLWSYQRRKRNDAIRQSSAAIQTAQSLPGALKMDEKAHVLTSEDQRYTGHTQALLCLAFLDDRLLFSSSADLTIKVWDLQQGKCIRTLVGHSRAVQKLRAEGQRLYSVGGRALRIWDLDTYLCIHVIHLPHDSGTLTALAVDPGRMLYIAGQDATIKAFLPSNEALQAPSTGQVLPLGSLAQRGVPDATSSTADAHCSTVHALELCRGYLCSAGGDAMIRVWDAATLKLHRVLRGHRGSVLTLYSSASLLFSGGRDNVIRVWDMETLVCRQTLAGHKHDVLCISGLQLSPLPRIASRAAVNGTWDSSSSPAQDCNGHADNATLGAQLRSFGSSVENAGLVASASADGTARLWCTRAWRCVRILQLQPQPLPFLSAAICPQYTVTGSEDGILRLWNSRDVYEAAAGLQEDPSCSQSSENTLQTPNGHTSKRARVESGKECSTSQAGGASHLERELERSLREFVRLRTVSSDPTLREECFRGAKYLANLLESIGAEIKVSRLMEDKNPMVLGRLGRNPDVPTVTFYGHYDVQPAMEREWATDPFEIAAIDGYLYGRGTSDNKGPILAFVYAVKEMIEESKHTGGSLPVNVAFAFEGEEENGSGGFHEAIRANLHWFEGTQLIIISNTLWVGEEVPCLTYGMRGMIAASVEVKGPARDLHSGNDGGVFNEPLSDLMKVLASLVDADNHILVKGFLDRVRPNTLEPALVRLKSSGEFSLEGYRAALGIPQLVKAQSTCDLLRARWCEPVLSVVDVRVGDDEEAATDPFYRFGPTRFSVIPRSAVGNVSVRFVPDQDAEQLIEALRAHVEREFARLGSSNSAGVRVKSVGDWWEADPDSKLFKMAERALTREWGRQPLFVREGGTMPVASALEKMLGAPALLVPFGQSSDACHLANERLQRINLIHGKNVIKHLLHMLEDVGSF</sequence>
<dbReference type="Proteomes" id="UP001497392">
    <property type="component" value="Unassembled WGS sequence"/>
</dbReference>
<dbReference type="InterPro" id="IPR020472">
    <property type="entry name" value="WD40_PAC1"/>
</dbReference>
<gene>
    <name evidence="10" type="primary">g6151</name>
    <name evidence="10" type="ORF">VP750_LOCUS5270</name>
</gene>
<dbReference type="Pfam" id="PF00400">
    <property type="entry name" value="WD40"/>
    <property type="match status" value="2"/>
</dbReference>
<dbReference type="CDD" id="cd01908">
    <property type="entry name" value="YafJ"/>
    <property type="match status" value="1"/>
</dbReference>
<dbReference type="InterPro" id="IPR001680">
    <property type="entry name" value="WD40_rpt"/>
</dbReference>
<evidence type="ECO:0000256" key="8">
    <source>
        <dbReference type="SAM" id="MobiDB-lite"/>
    </source>
</evidence>
<feature type="repeat" description="WD" evidence="7">
    <location>
        <begin position="617"/>
        <end position="650"/>
    </location>
</feature>
<dbReference type="Gene3D" id="2.130.10.10">
    <property type="entry name" value="YVTN repeat-like/Quinoprotein amine dehydrogenase"/>
    <property type="match status" value="2"/>
</dbReference>
<name>A0ABP1FX70_9CHLO</name>
<keyword evidence="11" id="KW-1185">Reference proteome</keyword>
<dbReference type="Gene3D" id="3.30.70.360">
    <property type="match status" value="1"/>
</dbReference>
<dbReference type="EMBL" id="CAXHTA020000009">
    <property type="protein sequence ID" value="CAL5223611.1"/>
    <property type="molecule type" value="Genomic_DNA"/>
</dbReference>
<dbReference type="InterPro" id="IPR002933">
    <property type="entry name" value="Peptidase_M20"/>
</dbReference>
<feature type="domain" description="Glutamine amidotransferase type-2" evidence="9">
    <location>
        <begin position="2"/>
        <end position="257"/>
    </location>
</feature>
<dbReference type="InterPro" id="IPR051458">
    <property type="entry name" value="Cyt/Met_Dipeptidase"/>
</dbReference>
<evidence type="ECO:0000256" key="5">
    <source>
        <dbReference type="ARBA" id="ARBA00022801"/>
    </source>
</evidence>
<accession>A0ABP1FX70</accession>
<evidence type="ECO:0000256" key="3">
    <source>
        <dbReference type="ARBA" id="ARBA00022723"/>
    </source>
</evidence>
<feature type="region of interest" description="Disordered" evidence="8">
    <location>
        <begin position="789"/>
        <end position="835"/>
    </location>
</feature>
<dbReference type="SMART" id="SM00320">
    <property type="entry name" value="WD40"/>
    <property type="match status" value="7"/>
</dbReference>
<dbReference type="PANTHER" id="PTHR43270">
    <property type="entry name" value="BETA-ALA-HIS DIPEPTIDASE"/>
    <property type="match status" value="1"/>
</dbReference>
<dbReference type="InterPro" id="IPR029055">
    <property type="entry name" value="Ntn_hydrolases_N"/>
</dbReference>
<reference evidence="10 11" key="1">
    <citation type="submission" date="2024-06" db="EMBL/GenBank/DDBJ databases">
        <authorList>
            <person name="Kraege A."/>
            <person name="Thomma B."/>
        </authorList>
    </citation>
    <scope>NUCLEOTIDE SEQUENCE [LARGE SCALE GENOMIC DNA]</scope>
</reference>
<feature type="repeat" description="WD" evidence="7">
    <location>
        <begin position="431"/>
        <end position="471"/>
    </location>
</feature>
<dbReference type="InterPro" id="IPR011650">
    <property type="entry name" value="Peptidase_M20_dimer"/>
</dbReference>
<feature type="region of interest" description="Disordered" evidence="8">
    <location>
        <begin position="255"/>
        <end position="294"/>
    </location>
</feature>
<dbReference type="InterPro" id="IPR036322">
    <property type="entry name" value="WD40_repeat_dom_sf"/>
</dbReference>
<keyword evidence="5" id="KW-0378">Hydrolase</keyword>
<dbReference type="SUPFAM" id="SSF50978">
    <property type="entry name" value="WD40 repeat-like"/>
    <property type="match status" value="2"/>
</dbReference>
<dbReference type="PROSITE" id="PS50294">
    <property type="entry name" value="WD_REPEATS_REGION"/>
    <property type="match status" value="2"/>
</dbReference>
<evidence type="ECO:0000313" key="10">
    <source>
        <dbReference type="EMBL" id="CAL5223611.1"/>
    </source>
</evidence>
<keyword evidence="1 7" id="KW-0853">WD repeat</keyword>
<dbReference type="SUPFAM" id="SSF53187">
    <property type="entry name" value="Zn-dependent exopeptidases"/>
    <property type="match status" value="1"/>
</dbReference>
<keyword evidence="6" id="KW-0315">Glutamine amidotransferase</keyword>
<dbReference type="Gene3D" id="3.60.20.10">
    <property type="entry name" value="Glutamine Phosphoribosylpyrophosphate, subunit 1, domain 1"/>
    <property type="match status" value="1"/>
</dbReference>
<dbReference type="Pfam" id="PF07687">
    <property type="entry name" value="M20_dimer"/>
    <property type="match status" value="1"/>
</dbReference>
<feature type="compositionally biased region" description="Polar residues" evidence="8">
    <location>
        <begin position="794"/>
        <end position="810"/>
    </location>
</feature>
<dbReference type="Pfam" id="PF13230">
    <property type="entry name" value="GATase_4"/>
    <property type="match status" value="1"/>
</dbReference>
<evidence type="ECO:0000256" key="1">
    <source>
        <dbReference type="ARBA" id="ARBA00022574"/>
    </source>
</evidence>
<evidence type="ECO:0000256" key="6">
    <source>
        <dbReference type="ARBA" id="ARBA00022962"/>
    </source>
</evidence>